<accession>A0A1H6DMV1</accession>
<sequence length="88" mass="9225">MLFLLVMAFAGRAVACVFRLDAPASRAAVFTGATHNSLVVLPLALALPGNLAVAPAVVVTQTLVEVLGIVTNVRVIPHLVPERETPTR</sequence>
<name>A0A1H6DMV1_9ACTN</name>
<protein>
    <recommendedName>
        <fullName evidence="3">Arsenic resistance protein</fullName>
    </recommendedName>
</protein>
<dbReference type="InterPro" id="IPR038770">
    <property type="entry name" value="Na+/solute_symporter_sf"/>
</dbReference>
<reference evidence="1 2" key="1">
    <citation type="submission" date="2016-10" db="EMBL/GenBank/DDBJ databases">
        <authorList>
            <person name="de Groot N.N."/>
        </authorList>
    </citation>
    <scope>NUCLEOTIDE SEQUENCE [LARGE SCALE GENOMIC DNA]</scope>
    <source>
        <strain evidence="1 2">CGMCC 4.2023</strain>
    </source>
</reference>
<organism evidence="1 2">
    <name type="scientific">Actinacidiphila yanglinensis</name>
    <dbReference type="NCBI Taxonomy" id="310779"/>
    <lineage>
        <taxon>Bacteria</taxon>
        <taxon>Bacillati</taxon>
        <taxon>Actinomycetota</taxon>
        <taxon>Actinomycetes</taxon>
        <taxon>Kitasatosporales</taxon>
        <taxon>Streptomycetaceae</taxon>
        <taxon>Actinacidiphila</taxon>
    </lineage>
</organism>
<evidence type="ECO:0000313" key="2">
    <source>
        <dbReference type="Proteomes" id="UP000236754"/>
    </source>
</evidence>
<dbReference type="EMBL" id="FNVU01000016">
    <property type="protein sequence ID" value="SEG85915.1"/>
    <property type="molecule type" value="Genomic_DNA"/>
</dbReference>
<keyword evidence="2" id="KW-1185">Reference proteome</keyword>
<dbReference type="Gene3D" id="1.20.1530.20">
    <property type="match status" value="1"/>
</dbReference>
<dbReference type="AlphaFoldDB" id="A0A1H6DMV1"/>
<evidence type="ECO:0008006" key="3">
    <source>
        <dbReference type="Google" id="ProtNLM"/>
    </source>
</evidence>
<gene>
    <name evidence="1" type="ORF">SAMN05216223_116165</name>
</gene>
<evidence type="ECO:0000313" key="1">
    <source>
        <dbReference type="EMBL" id="SEG85915.1"/>
    </source>
</evidence>
<dbReference type="Proteomes" id="UP000236754">
    <property type="component" value="Unassembled WGS sequence"/>
</dbReference>
<proteinExistence type="predicted"/>